<reference evidence="1 2" key="1">
    <citation type="submission" date="2015-03" db="EMBL/GenBank/DDBJ databases">
        <authorList>
            <person name="Hassan Y.I."/>
            <person name="Lepp D."/>
            <person name="Zhou T."/>
        </authorList>
    </citation>
    <scope>NUCLEOTIDE SEQUENCE [LARGE SCALE GENOMIC DNA]</scope>
    <source>
        <strain evidence="1 2">GH2-10</strain>
    </source>
</reference>
<dbReference type="EMBL" id="LAJG01000015">
    <property type="protein sequence ID" value="KKB79271.1"/>
    <property type="molecule type" value="Genomic_DNA"/>
</dbReference>
<protein>
    <submittedName>
        <fullName evidence="1">Uncharacterized protein</fullName>
    </submittedName>
</protein>
<dbReference type="AlphaFoldDB" id="A0A0F5LA50"/>
<dbReference type="PATRIC" id="fig|361041.3.peg.1095"/>
<evidence type="ECO:0000313" key="1">
    <source>
        <dbReference type="EMBL" id="KKB79271.1"/>
    </source>
</evidence>
<evidence type="ECO:0000313" key="2">
    <source>
        <dbReference type="Proteomes" id="UP000033514"/>
    </source>
</evidence>
<name>A0A0F5LA50_9HYPH</name>
<sequence>MRLGIAAAQVTLGSQPAECAIDTPHAALLAGQEATVALRREREQLDVANASKRRCYDFNSNQAEGLANR</sequence>
<dbReference type="RefSeq" id="WP_046142677.1">
    <property type="nucleotide sequence ID" value="NZ_LAJG01000015.1"/>
</dbReference>
<comment type="caution">
    <text evidence="1">The sequence shown here is derived from an EMBL/GenBank/DDBJ whole genome shotgun (WGS) entry which is preliminary data.</text>
</comment>
<organism evidence="1 2">
    <name type="scientific">Devosia soli</name>
    <dbReference type="NCBI Taxonomy" id="361041"/>
    <lineage>
        <taxon>Bacteria</taxon>
        <taxon>Pseudomonadati</taxon>
        <taxon>Pseudomonadota</taxon>
        <taxon>Alphaproteobacteria</taxon>
        <taxon>Hyphomicrobiales</taxon>
        <taxon>Devosiaceae</taxon>
        <taxon>Devosia</taxon>
    </lineage>
</organism>
<accession>A0A0F5LA50</accession>
<gene>
    <name evidence="1" type="ORF">VW35_08730</name>
</gene>
<proteinExistence type="predicted"/>
<dbReference type="Proteomes" id="UP000033514">
    <property type="component" value="Unassembled WGS sequence"/>
</dbReference>
<dbReference type="STRING" id="361041.VW35_08730"/>
<keyword evidence="2" id="KW-1185">Reference proteome</keyword>